<dbReference type="Pfam" id="PF00072">
    <property type="entry name" value="Response_reg"/>
    <property type="match status" value="1"/>
</dbReference>
<reference evidence="4 5" key="2">
    <citation type="journal article" date="2011" name="PLoS ONE">
        <title>The Cyst-Dividing Bacterium Ramlibacter tataouinensis TTB310 Genome Reveals a Well-Stocked Toolbox for Adaptation to a Desert Environment.</title>
        <authorList>
            <person name="De Luca G."/>
            <person name="Barakat M."/>
            <person name="Ortet P."/>
            <person name="Fochesato S."/>
            <person name="Jourlin-Castelli C."/>
            <person name="Ansaldi M."/>
            <person name="Py B."/>
            <person name="Fichant G."/>
            <person name="Coutinho P.M."/>
            <person name="Voulhoux R."/>
            <person name="Bastien O."/>
            <person name="Marechal E."/>
            <person name="Henrissat B."/>
            <person name="Quentin Y."/>
            <person name="Noirot P."/>
            <person name="Filloux A."/>
            <person name="Mejean V."/>
            <person name="Dubow M.S."/>
            <person name="Barras F."/>
            <person name="Barbe V."/>
            <person name="Weissenbach J."/>
            <person name="Mihalcescu I."/>
            <person name="Vermeglio A."/>
            <person name="Achouak W."/>
            <person name="Heulin T."/>
        </authorList>
    </citation>
    <scope>NUCLEOTIDE SEQUENCE [LARGE SCALE GENOMIC DNA]</scope>
    <source>
        <strain evidence="5">ATCC BAA-407 / DSM 14655 / LMG 21543 / TTB310</strain>
    </source>
</reference>
<dbReference type="OrthoDB" id="9802155at2"/>
<dbReference type="InterPro" id="IPR011006">
    <property type="entry name" value="CheY-like_superfamily"/>
</dbReference>
<dbReference type="Gene3D" id="3.40.50.2300">
    <property type="match status" value="1"/>
</dbReference>
<dbReference type="PANTHER" id="PTHR44591">
    <property type="entry name" value="STRESS RESPONSE REGULATOR PROTEIN 1"/>
    <property type="match status" value="1"/>
</dbReference>
<dbReference type="InterPro" id="IPR001789">
    <property type="entry name" value="Sig_transdc_resp-reg_receiver"/>
</dbReference>
<dbReference type="Proteomes" id="UP000008385">
    <property type="component" value="Chromosome"/>
</dbReference>
<sequence length="124" mass="13563">MRHVLVVDDEQELTFLFQAYLEDAGYRVTVANDGLMGLAADERDPADAVITDLTMPRMNGRDMLLRLRERRPQVPAIVVTGYSAAAAGLGSQRTVVLAKPVALETVARRLADLLADQQTAQGLR</sequence>
<organism evidence="4 5">
    <name type="scientific">Ramlibacter tataouinensis (strain ATCC BAA-407 / DSM 14655 / LMG 21543 / TTB310)</name>
    <dbReference type="NCBI Taxonomy" id="365046"/>
    <lineage>
        <taxon>Bacteria</taxon>
        <taxon>Pseudomonadati</taxon>
        <taxon>Pseudomonadota</taxon>
        <taxon>Betaproteobacteria</taxon>
        <taxon>Burkholderiales</taxon>
        <taxon>Comamonadaceae</taxon>
        <taxon>Ramlibacter</taxon>
    </lineage>
</organism>
<keyword evidence="5" id="KW-1185">Reference proteome</keyword>
<keyword evidence="1 2" id="KW-0597">Phosphoprotein</keyword>
<feature type="domain" description="Response regulatory" evidence="3">
    <location>
        <begin position="3"/>
        <end position="114"/>
    </location>
</feature>
<dbReference type="PROSITE" id="PS50110">
    <property type="entry name" value="RESPONSE_REGULATORY"/>
    <property type="match status" value="1"/>
</dbReference>
<reference evidence="5" key="1">
    <citation type="submission" date="2006-01" db="EMBL/GenBank/DDBJ databases">
        <title>Genome of the cyst-dividing bacterium Ramlibacter tataouinensis.</title>
        <authorList>
            <person name="Barakat M."/>
            <person name="Ortet P."/>
            <person name="De Luca G."/>
            <person name="Jourlin-Castelli C."/>
            <person name="Ansaldi M."/>
            <person name="Py B."/>
            <person name="Fichant G."/>
            <person name="Coutinho P."/>
            <person name="Voulhoux R."/>
            <person name="Bastien O."/>
            <person name="Roy S."/>
            <person name="Marechal E."/>
            <person name="Henrissat B."/>
            <person name="Quentin Y."/>
            <person name="Noirot P."/>
            <person name="Filloux A."/>
            <person name="Mejean V."/>
            <person name="DuBow M."/>
            <person name="Barras F."/>
            <person name="Heulin T."/>
        </authorList>
    </citation>
    <scope>NUCLEOTIDE SEQUENCE [LARGE SCALE GENOMIC DNA]</scope>
    <source>
        <strain evidence="5">ATCC BAA-407 / DSM 14655 / LMG 21543 / TTB310</strain>
    </source>
</reference>
<proteinExistence type="predicted"/>
<dbReference type="AlphaFoldDB" id="F5Y2K3"/>
<evidence type="ECO:0000256" key="2">
    <source>
        <dbReference type="PROSITE-ProRule" id="PRU00169"/>
    </source>
</evidence>
<dbReference type="PANTHER" id="PTHR44591:SF3">
    <property type="entry name" value="RESPONSE REGULATORY DOMAIN-CONTAINING PROTEIN"/>
    <property type="match status" value="1"/>
</dbReference>
<dbReference type="STRING" id="365046.Rta_12780"/>
<accession>F5Y2K3</accession>
<dbReference type="eggNOG" id="COG0745">
    <property type="taxonomic scope" value="Bacteria"/>
</dbReference>
<dbReference type="InterPro" id="IPR050595">
    <property type="entry name" value="Bact_response_regulator"/>
</dbReference>
<dbReference type="EMBL" id="CP000245">
    <property type="protein sequence ID" value="AEG92366.1"/>
    <property type="molecule type" value="Genomic_DNA"/>
</dbReference>
<dbReference type="SMART" id="SM00448">
    <property type="entry name" value="REC"/>
    <property type="match status" value="1"/>
</dbReference>
<dbReference type="SUPFAM" id="SSF52172">
    <property type="entry name" value="CheY-like"/>
    <property type="match status" value="1"/>
</dbReference>
<name>F5Y2K3_RAMTT</name>
<dbReference type="GO" id="GO:0000160">
    <property type="term" value="P:phosphorelay signal transduction system"/>
    <property type="evidence" value="ECO:0007669"/>
    <property type="project" value="InterPro"/>
</dbReference>
<dbReference type="KEGG" id="rta:Rta_12780"/>
<evidence type="ECO:0000256" key="1">
    <source>
        <dbReference type="ARBA" id="ARBA00022553"/>
    </source>
</evidence>
<feature type="modified residue" description="4-aspartylphosphate" evidence="2">
    <location>
        <position position="52"/>
    </location>
</feature>
<protein>
    <submittedName>
        <fullName evidence="4">Candidate response regulator, CheY</fullName>
    </submittedName>
</protein>
<evidence type="ECO:0000313" key="4">
    <source>
        <dbReference type="EMBL" id="AEG92366.1"/>
    </source>
</evidence>
<evidence type="ECO:0000259" key="3">
    <source>
        <dbReference type="PROSITE" id="PS50110"/>
    </source>
</evidence>
<gene>
    <name evidence="4" type="ordered locus">Rta_12780</name>
</gene>
<dbReference type="HOGENOM" id="CLU_000445_69_8_4"/>
<dbReference type="RefSeq" id="WP_013900599.1">
    <property type="nucleotide sequence ID" value="NC_015677.1"/>
</dbReference>
<evidence type="ECO:0000313" key="5">
    <source>
        <dbReference type="Proteomes" id="UP000008385"/>
    </source>
</evidence>